<reference evidence="3 4" key="1">
    <citation type="journal article" date="2015" name="Genome Announc.">
        <title>Draft Genome Sequence of Clostridium tyrobutyricum Strain DIVETGP, Isolated from Cow's Milk for Grana Padano Production.</title>
        <authorList>
            <person name="Soggiu A."/>
            <person name="Piras C."/>
            <person name="Gaiarsa S."/>
            <person name="Sassera D."/>
            <person name="Roncada P."/>
            <person name="Bendixen E."/>
            <person name="Brasca M."/>
            <person name="Bonizzi L."/>
        </authorList>
    </citation>
    <scope>NUCLEOTIDE SEQUENCE [LARGE SCALE GENOMIC DNA]</scope>
    <source>
        <strain evidence="3 4">DIVETGP</strain>
    </source>
</reference>
<dbReference type="EMBL" id="CBXI010000044">
    <property type="protein sequence ID" value="CDL92918.1"/>
    <property type="molecule type" value="Genomic_DNA"/>
</dbReference>
<dbReference type="RefSeq" id="WP_017894940.1">
    <property type="nucleotide sequence ID" value="NZ_CBXI010000044.1"/>
</dbReference>
<evidence type="ECO:0000313" key="4">
    <source>
        <dbReference type="Proteomes" id="UP000019482"/>
    </source>
</evidence>
<name>W6N811_CLOTY</name>
<keyword evidence="4" id="KW-1185">Reference proteome</keyword>
<evidence type="ECO:0000313" key="3">
    <source>
        <dbReference type="EMBL" id="CDL92918.1"/>
    </source>
</evidence>
<feature type="transmembrane region" description="Helical" evidence="1">
    <location>
        <begin position="206"/>
        <end position="227"/>
    </location>
</feature>
<keyword evidence="3" id="KW-0645">Protease</keyword>
<keyword evidence="3" id="KW-0378">Hydrolase</keyword>
<feature type="transmembrane region" description="Helical" evidence="1">
    <location>
        <begin position="6"/>
        <end position="24"/>
    </location>
</feature>
<keyword evidence="1" id="KW-1133">Transmembrane helix</keyword>
<proteinExistence type="predicted"/>
<dbReference type="PANTHER" id="PTHR43592:SF15">
    <property type="entry name" value="CAAX AMINO TERMINAL PROTEASE FAMILY PROTEIN"/>
    <property type="match status" value="1"/>
</dbReference>
<dbReference type="InterPro" id="IPR003675">
    <property type="entry name" value="Rce1/LyrA-like_dom"/>
</dbReference>
<feature type="domain" description="CAAX prenyl protease 2/Lysostaphin resistance protein A-like" evidence="2">
    <location>
        <begin position="132"/>
        <end position="219"/>
    </location>
</feature>
<keyword evidence="1" id="KW-0472">Membrane</keyword>
<dbReference type="GO" id="GO:0006508">
    <property type="term" value="P:proteolysis"/>
    <property type="evidence" value="ECO:0007669"/>
    <property type="project" value="UniProtKB-KW"/>
</dbReference>
<feature type="transmembrane region" description="Helical" evidence="1">
    <location>
        <begin position="167"/>
        <end position="194"/>
    </location>
</feature>
<comment type="caution">
    <text evidence="3">The sequence shown here is derived from an EMBL/GenBank/DDBJ whole genome shotgun (WGS) entry which is preliminary data.</text>
</comment>
<dbReference type="Proteomes" id="UP000019482">
    <property type="component" value="Unassembled WGS sequence"/>
</dbReference>
<sequence length="230" mass="27030">MINLNLIKNIIVFLIAYIPPIVVFDKYWIRDKRNKVVLFIINILFIGLSMYTQNIVPFIFVIINIVYMRFTDDFYKFDIKKFNIIDALRLAAISYLVVIIILLLQNAIENSLKIKLDQQEIVTNMTNMSLNKLVFMVPVVVIFAPVLEEFVFRWIFFEKIFKSRLGVLGAALLSSLMFSLVHFNINVFFIILWIGIYNCYLIHKKGYWYAVINHAVFNSVTMISLIYSKI</sequence>
<dbReference type="Pfam" id="PF02517">
    <property type="entry name" value="Rce1-like"/>
    <property type="match status" value="1"/>
</dbReference>
<accession>W6N811</accession>
<feature type="transmembrane region" description="Helical" evidence="1">
    <location>
        <begin position="36"/>
        <end position="67"/>
    </location>
</feature>
<dbReference type="GO" id="GO:0004175">
    <property type="term" value="F:endopeptidase activity"/>
    <property type="evidence" value="ECO:0007669"/>
    <property type="project" value="UniProtKB-ARBA"/>
</dbReference>
<organism evidence="3 4">
    <name type="scientific">Clostridium tyrobutyricum DIVETGP</name>
    <dbReference type="NCBI Taxonomy" id="1408889"/>
    <lineage>
        <taxon>Bacteria</taxon>
        <taxon>Bacillati</taxon>
        <taxon>Bacillota</taxon>
        <taxon>Clostridia</taxon>
        <taxon>Eubacteriales</taxon>
        <taxon>Clostridiaceae</taxon>
        <taxon>Clostridium</taxon>
    </lineage>
</organism>
<dbReference type="GO" id="GO:0080120">
    <property type="term" value="P:CAAX-box protein maturation"/>
    <property type="evidence" value="ECO:0007669"/>
    <property type="project" value="UniProtKB-ARBA"/>
</dbReference>
<protein>
    <submittedName>
        <fullName evidence="3">Membrane-bound protease, CAAX family</fullName>
    </submittedName>
</protein>
<feature type="transmembrane region" description="Helical" evidence="1">
    <location>
        <begin position="87"/>
        <end position="108"/>
    </location>
</feature>
<gene>
    <name evidence="3" type="ORF">CTDIVETGP_2988</name>
</gene>
<dbReference type="AlphaFoldDB" id="W6N811"/>
<feature type="transmembrane region" description="Helical" evidence="1">
    <location>
        <begin position="129"/>
        <end position="147"/>
    </location>
</feature>
<dbReference type="GeneID" id="29418129"/>
<evidence type="ECO:0000256" key="1">
    <source>
        <dbReference type="SAM" id="Phobius"/>
    </source>
</evidence>
<dbReference type="PANTHER" id="PTHR43592">
    <property type="entry name" value="CAAX AMINO TERMINAL PROTEASE"/>
    <property type="match status" value="1"/>
</dbReference>
<dbReference type="OrthoDB" id="4177129at2"/>
<evidence type="ECO:0000259" key="2">
    <source>
        <dbReference type="Pfam" id="PF02517"/>
    </source>
</evidence>
<keyword evidence="1" id="KW-0812">Transmembrane</keyword>